<protein>
    <submittedName>
        <fullName evidence="5">Glutathione s-transferase omega class 2</fullName>
    </submittedName>
</protein>
<dbReference type="InterPro" id="IPR050983">
    <property type="entry name" value="GST_Omega/HSP26"/>
</dbReference>
<dbReference type="SFLD" id="SFLDG00358">
    <property type="entry name" value="Main_(cytGST)"/>
    <property type="match status" value="1"/>
</dbReference>
<proteinExistence type="evidence at transcript level"/>
<dbReference type="Pfam" id="PF13410">
    <property type="entry name" value="GST_C_2"/>
    <property type="match status" value="1"/>
</dbReference>
<dbReference type="AlphaFoldDB" id="A0A4P2S9S9"/>
<keyword evidence="5" id="KW-0808">Transferase</keyword>
<dbReference type="GO" id="GO:0005737">
    <property type="term" value="C:cytoplasm"/>
    <property type="evidence" value="ECO:0007669"/>
    <property type="project" value="InterPro"/>
</dbReference>
<dbReference type="EMBL" id="KY659766">
    <property type="protein sequence ID" value="AVR54956.1"/>
    <property type="molecule type" value="mRNA"/>
</dbReference>
<dbReference type="PRINTS" id="PR01625">
    <property type="entry name" value="GSTRNSFRASEO"/>
</dbReference>
<dbReference type="GO" id="GO:0006749">
    <property type="term" value="P:glutathione metabolic process"/>
    <property type="evidence" value="ECO:0007669"/>
    <property type="project" value="TreeGrafter"/>
</dbReference>
<dbReference type="FunFam" id="1.20.1050.10:FF:000009">
    <property type="entry name" value="Glutathione S-transferase omega-1"/>
    <property type="match status" value="1"/>
</dbReference>
<reference evidence="5" key="1">
    <citation type="submission" date="2017-02" db="EMBL/GenBank/DDBJ databases">
        <title>Identification and cloning a novel glutathione s-transferase gene from Sitophilus oryzae.</title>
        <authorList>
            <person name="Hu F."/>
            <person name="Ye K."/>
            <person name="Lu Y.J."/>
            <person name="Wei Z.J."/>
        </authorList>
    </citation>
    <scope>NUCLEOTIDE SEQUENCE</scope>
</reference>
<dbReference type="Pfam" id="PF13417">
    <property type="entry name" value="GST_N_3"/>
    <property type="match status" value="1"/>
</dbReference>
<sequence>MSEKHLAAGSVEPPRVEGQLRLYSTKYCPYAERVRLVLKAKNLKHDIVNINLKRKPDWYLKINPKGQVPTLLDGDKIIVESLDISDYLDEKYPNQVPLYPSDPVAKAKDKEVIRNFVSAAIAAMGKIVYTKELRTPKEGFEAIFPPVQKLTEELLARGTTFYGGESPGMVDYMLWPWVERTRLISLTLGEKLPVKDADVFDLKEWKKAMLEVPVVKETVLPTENHWAIAQAKAKGEEPNYDL</sequence>
<dbReference type="PROSITE" id="PS51354">
    <property type="entry name" value="GLUTAREDOXIN_2"/>
    <property type="match status" value="1"/>
</dbReference>
<evidence type="ECO:0000256" key="1">
    <source>
        <dbReference type="ARBA" id="ARBA00011067"/>
    </source>
</evidence>
<dbReference type="Gene3D" id="1.20.1050.10">
    <property type="match status" value="1"/>
</dbReference>
<dbReference type="PROSITE" id="PS50404">
    <property type="entry name" value="GST_NTER"/>
    <property type="match status" value="1"/>
</dbReference>
<dbReference type="InterPro" id="IPR036282">
    <property type="entry name" value="Glutathione-S-Trfase_C_sf"/>
</dbReference>
<dbReference type="InterPro" id="IPR040079">
    <property type="entry name" value="Glutathione_S-Trfase"/>
</dbReference>
<name>A0A4P2S9S9_SITOR</name>
<dbReference type="InterPro" id="IPR004045">
    <property type="entry name" value="Glutathione_S-Trfase_N"/>
</dbReference>
<dbReference type="SUPFAM" id="SSF52833">
    <property type="entry name" value="Thioredoxin-like"/>
    <property type="match status" value="1"/>
</dbReference>
<dbReference type="InterPro" id="IPR010987">
    <property type="entry name" value="Glutathione-S-Trfase_C-like"/>
</dbReference>
<dbReference type="Gene3D" id="3.40.30.10">
    <property type="entry name" value="Glutaredoxin"/>
    <property type="match status" value="1"/>
</dbReference>
<dbReference type="GO" id="GO:0004364">
    <property type="term" value="F:glutathione transferase activity"/>
    <property type="evidence" value="ECO:0007669"/>
    <property type="project" value="InterPro"/>
</dbReference>
<dbReference type="InterPro" id="IPR036249">
    <property type="entry name" value="Thioredoxin-like_sf"/>
</dbReference>
<dbReference type="InterPro" id="IPR005442">
    <property type="entry name" value="GST_omega"/>
</dbReference>
<dbReference type="FunFam" id="3.40.30.10:FF:000123">
    <property type="entry name" value="Glutathione transferase o1"/>
    <property type="match status" value="1"/>
</dbReference>
<feature type="domain" description="GST N-terminal" evidence="3">
    <location>
        <begin position="18"/>
        <end position="96"/>
    </location>
</feature>
<keyword evidence="2" id="KW-0560">Oxidoreductase</keyword>
<dbReference type="SUPFAM" id="SSF47616">
    <property type="entry name" value="GST C-terminal domain-like"/>
    <property type="match status" value="1"/>
</dbReference>
<organism evidence="5">
    <name type="scientific">Sitophilus oryzae</name>
    <name type="common">Rice weevil</name>
    <name type="synonym">Curculio oryzae</name>
    <dbReference type="NCBI Taxonomy" id="7048"/>
    <lineage>
        <taxon>Eukaryota</taxon>
        <taxon>Metazoa</taxon>
        <taxon>Ecdysozoa</taxon>
        <taxon>Arthropoda</taxon>
        <taxon>Hexapoda</taxon>
        <taxon>Insecta</taxon>
        <taxon>Pterygota</taxon>
        <taxon>Neoptera</taxon>
        <taxon>Endopterygota</taxon>
        <taxon>Coleoptera</taxon>
        <taxon>Polyphaga</taxon>
        <taxon>Cucujiformia</taxon>
        <taxon>Curculionidae</taxon>
        <taxon>Dryophthorinae</taxon>
        <taxon>Sitophilus</taxon>
    </lineage>
</organism>
<evidence type="ECO:0000259" key="4">
    <source>
        <dbReference type="PROSITE" id="PS50405"/>
    </source>
</evidence>
<evidence type="ECO:0000256" key="2">
    <source>
        <dbReference type="ARBA" id="ARBA00023002"/>
    </source>
</evidence>
<accession>A0A4P2S9S9</accession>
<dbReference type="SFLD" id="SFLDS00019">
    <property type="entry name" value="Glutathione_Transferase_(cytos"/>
    <property type="match status" value="1"/>
</dbReference>
<dbReference type="GO" id="GO:0045174">
    <property type="term" value="F:glutathione dehydrogenase (ascorbate) activity"/>
    <property type="evidence" value="ECO:0007669"/>
    <property type="project" value="TreeGrafter"/>
</dbReference>
<dbReference type="PANTHER" id="PTHR43968">
    <property type="match status" value="1"/>
</dbReference>
<comment type="similarity">
    <text evidence="1">Belongs to the GST superfamily. Omega family.</text>
</comment>
<dbReference type="OrthoDB" id="4951845at2759"/>
<evidence type="ECO:0000259" key="3">
    <source>
        <dbReference type="PROSITE" id="PS50404"/>
    </source>
</evidence>
<feature type="domain" description="GST C-terminal" evidence="4">
    <location>
        <begin position="102"/>
        <end position="242"/>
    </location>
</feature>
<dbReference type="PANTHER" id="PTHR43968:SF6">
    <property type="entry name" value="GLUTATHIONE S-TRANSFERASE OMEGA"/>
    <property type="match status" value="1"/>
</dbReference>
<evidence type="ECO:0000313" key="5">
    <source>
        <dbReference type="EMBL" id="AVR54956.1"/>
    </source>
</evidence>
<dbReference type="PROSITE" id="PS50405">
    <property type="entry name" value="GST_CTER"/>
    <property type="match status" value="1"/>
</dbReference>